<gene>
    <name evidence="2" type="ORF">BGC33_03670</name>
</gene>
<evidence type="ECO:0000313" key="3">
    <source>
        <dbReference type="Proteomes" id="UP000182798"/>
    </source>
</evidence>
<dbReference type="Proteomes" id="UP000182798">
    <property type="component" value="Unassembled WGS sequence"/>
</dbReference>
<organism evidence="2 3">
    <name type="scientific">Bathymodiolus thermophilus thioautotrophic gill symbiont</name>
    <dbReference type="NCBI Taxonomy" id="2360"/>
    <lineage>
        <taxon>Bacteria</taxon>
        <taxon>Pseudomonadati</taxon>
        <taxon>Pseudomonadota</taxon>
        <taxon>Gammaproteobacteria</taxon>
        <taxon>sulfur-oxidizing symbionts</taxon>
    </lineage>
</organism>
<protein>
    <recommendedName>
        <fullName evidence="1">ATPase AAA-type core domain-containing protein</fullName>
    </recommendedName>
</protein>
<dbReference type="OrthoDB" id="9809324at2"/>
<comment type="caution">
    <text evidence="2">The sequence shown here is derived from an EMBL/GenBank/DDBJ whole genome shotgun (WGS) entry which is preliminary data.</text>
</comment>
<sequence length="104" mass="12516">RSIALFYYWYQRIQSNKASFVFIDEFDSFYHHNLSKFIVKKLQEIDVQVVFTTHNTVIMNNDLSRPDCYFILSNGKIASLNKLTDKELREMHNLEKLYRAKKFV</sequence>
<evidence type="ECO:0000313" key="2">
    <source>
        <dbReference type="EMBL" id="OJA03412.1"/>
    </source>
</evidence>
<dbReference type="InterPro" id="IPR027417">
    <property type="entry name" value="P-loop_NTPase"/>
</dbReference>
<feature type="domain" description="ATPase AAA-type core" evidence="1">
    <location>
        <begin position="16"/>
        <end position="60"/>
    </location>
</feature>
<dbReference type="SUPFAM" id="SSF52540">
    <property type="entry name" value="P-loop containing nucleoside triphosphate hydrolases"/>
    <property type="match status" value="1"/>
</dbReference>
<reference evidence="3" key="1">
    <citation type="submission" date="2016-09" db="EMBL/GenBank/DDBJ databases">
        <title>Genome Sequence of Bathymodiolus thermophilus sulfur-oxidizing gill endosymbiont.</title>
        <authorList>
            <person name="Ponnudurai R."/>
            <person name="Kleiner M."/>
            <person name="Sayavedra L."/>
            <person name="Thuermer A."/>
            <person name="Felbeck H."/>
            <person name="Schlueter R."/>
            <person name="Schweder T."/>
            <person name="Markert S."/>
        </authorList>
    </citation>
    <scope>NUCLEOTIDE SEQUENCE [LARGE SCALE GENOMIC DNA]</scope>
    <source>
        <strain evidence="3">BAT/CrabSpa'14</strain>
    </source>
</reference>
<dbReference type="GO" id="GO:0016887">
    <property type="term" value="F:ATP hydrolysis activity"/>
    <property type="evidence" value="ECO:0007669"/>
    <property type="project" value="InterPro"/>
</dbReference>
<dbReference type="AlphaFoldDB" id="A0A1J8PVH7"/>
<proteinExistence type="predicted"/>
<feature type="non-terminal residue" evidence="2">
    <location>
        <position position="1"/>
    </location>
</feature>
<dbReference type="GO" id="GO:0005524">
    <property type="term" value="F:ATP binding"/>
    <property type="evidence" value="ECO:0007669"/>
    <property type="project" value="InterPro"/>
</dbReference>
<dbReference type="Pfam" id="PF13304">
    <property type="entry name" value="AAA_21"/>
    <property type="match status" value="1"/>
</dbReference>
<dbReference type="Gene3D" id="3.40.50.300">
    <property type="entry name" value="P-loop containing nucleotide triphosphate hydrolases"/>
    <property type="match status" value="1"/>
</dbReference>
<evidence type="ECO:0000259" key="1">
    <source>
        <dbReference type="Pfam" id="PF13304"/>
    </source>
</evidence>
<dbReference type="InterPro" id="IPR003959">
    <property type="entry name" value="ATPase_AAA_core"/>
</dbReference>
<dbReference type="EMBL" id="MIQH01000655">
    <property type="protein sequence ID" value="OJA03412.1"/>
    <property type="molecule type" value="Genomic_DNA"/>
</dbReference>
<accession>A0A1J8PVH7</accession>
<dbReference type="RefSeq" id="WP_143108773.1">
    <property type="nucleotide sequence ID" value="NZ_MIQH01000655.1"/>
</dbReference>
<name>A0A1J8PVH7_9GAMM</name>